<protein>
    <submittedName>
        <fullName evidence="2">Uncharacterized protein</fullName>
    </submittedName>
</protein>
<reference evidence="2" key="1">
    <citation type="journal article" date="2023" name="Science">
        <title>Genome structures resolve the early diversification of teleost fishes.</title>
        <authorList>
            <person name="Parey E."/>
            <person name="Louis A."/>
            <person name="Montfort J."/>
            <person name="Bouchez O."/>
            <person name="Roques C."/>
            <person name="Iampietro C."/>
            <person name="Lluch J."/>
            <person name="Castinel A."/>
            <person name="Donnadieu C."/>
            <person name="Desvignes T."/>
            <person name="Floi Bucao C."/>
            <person name="Jouanno E."/>
            <person name="Wen M."/>
            <person name="Mejri S."/>
            <person name="Dirks R."/>
            <person name="Jansen H."/>
            <person name="Henkel C."/>
            <person name="Chen W.J."/>
            <person name="Zahm M."/>
            <person name="Cabau C."/>
            <person name="Klopp C."/>
            <person name="Thompson A.W."/>
            <person name="Robinson-Rechavi M."/>
            <person name="Braasch I."/>
            <person name="Lecointre G."/>
            <person name="Bobe J."/>
            <person name="Postlethwait J.H."/>
            <person name="Berthelot C."/>
            <person name="Roest Crollius H."/>
            <person name="Guiguen Y."/>
        </authorList>
    </citation>
    <scope>NUCLEOTIDE SEQUENCE</scope>
    <source>
        <strain evidence="2">WJC10195</strain>
    </source>
</reference>
<accession>A0A9Q1F326</accession>
<evidence type="ECO:0000313" key="3">
    <source>
        <dbReference type="Proteomes" id="UP001152622"/>
    </source>
</evidence>
<proteinExistence type="predicted"/>
<feature type="region of interest" description="Disordered" evidence="1">
    <location>
        <begin position="1"/>
        <end position="42"/>
    </location>
</feature>
<feature type="region of interest" description="Disordered" evidence="1">
    <location>
        <begin position="66"/>
        <end position="92"/>
    </location>
</feature>
<dbReference type="AlphaFoldDB" id="A0A9Q1F326"/>
<organism evidence="2 3">
    <name type="scientific">Synaphobranchus kaupii</name>
    <name type="common">Kaup's arrowtooth eel</name>
    <dbReference type="NCBI Taxonomy" id="118154"/>
    <lineage>
        <taxon>Eukaryota</taxon>
        <taxon>Metazoa</taxon>
        <taxon>Chordata</taxon>
        <taxon>Craniata</taxon>
        <taxon>Vertebrata</taxon>
        <taxon>Euteleostomi</taxon>
        <taxon>Actinopterygii</taxon>
        <taxon>Neopterygii</taxon>
        <taxon>Teleostei</taxon>
        <taxon>Anguilliformes</taxon>
        <taxon>Synaphobranchidae</taxon>
        <taxon>Synaphobranchus</taxon>
    </lineage>
</organism>
<feature type="compositionally biased region" description="Basic and acidic residues" evidence="1">
    <location>
        <begin position="19"/>
        <end position="33"/>
    </location>
</feature>
<name>A0A9Q1F326_SYNKA</name>
<evidence type="ECO:0000313" key="2">
    <source>
        <dbReference type="EMBL" id="KAJ8350073.1"/>
    </source>
</evidence>
<dbReference type="EMBL" id="JAINUF010000009">
    <property type="protein sequence ID" value="KAJ8350073.1"/>
    <property type="molecule type" value="Genomic_DNA"/>
</dbReference>
<comment type="caution">
    <text evidence="2">The sequence shown here is derived from an EMBL/GenBank/DDBJ whole genome shotgun (WGS) entry which is preliminary data.</text>
</comment>
<evidence type="ECO:0000256" key="1">
    <source>
        <dbReference type="SAM" id="MobiDB-lite"/>
    </source>
</evidence>
<sequence length="111" mass="12089">MTRTDEIPSPLVCVHVSQRGKEDPRQPGRETKQRFVRRPATLARPKRARVKLPRVPVKALAAAGAGWAPQSGSVVKGPRQERRPGPRAARKLRGAPLIAGTRYSTAVVGLK</sequence>
<dbReference type="Proteomes" id="UP001152622">
    <property type="component" value="Chromosome 9"/>
</dbReference>
<keyword evidence="3" id="KW-1185">Reference proteome</keyword>
<gene>
    <name evidence="2" type="ORF">SKAU_G00252030</name>
</gene>